<accession>A0ABQ3X0F0</accession>
<dbReference type="InterPro" id="IPR036388">
    <property type="entry name" value="WH-like_DNA-bd_sf"/>
</dbReference>
<dbReference type="SMART" id="SM00421">
    <property type="entry name" value="HTH_LUXR"/>
    <property type="match status" value="1"/>
</dbReference>
<proteinExistence type="predicted"/>
<evidence type="ECO:0000256" key="2">
    <source>
        <dbReference type="ARBA" id="ARBA00023015"/>
    </source>
</evidence>
<feature type="modified residue" description="4-aspartylphosphate" evidence="5">
    <location>
        <position position="57"/>
    </location>
</feature>
<evidence type="ECO:0000256" key="1">
    <source>
        <dbReference type="ARBA" id="ARBA00022553"/>
    </source>
</evidence>
<evidence type="ECO:0000256" key="5">
    <source>
        <dbReference type="PROSITE-ProRule" id="PRU00169"/>
    </source>
</evidence>
<dbReference type="InterPro" id="IPR001789">
    <property type="entry name" value="Sig_transdc_resp-reg_receiver"/>
</dbReference>
<evidence type="ECO:0000256" key="3">
    <source>
        <dbReference type="ARBA" id="ARBA00023125"/>
    </source>
</evidence>
<evidence type="ECO:0000259" key="8">
    <source>
        <dbReference type="PROSITE" id="PS50110"/>
    </source>
</evidence>
<evidence type="ECO:0000256" key="4">
    <source>
        <dbReference type="ARBA" id="ARBA00023163"/>
    </source>
</evidence>
<evidence type="ECO:0008006" key="11">
    <source>
        <dbReference type="Google" id="ProtNLM"/>
    </source>
</evidence>
<dbReference type="Proteomes" id="UP000612282">
    <property type="component" value="Unassembled WGS sequence"/>
</dbReference>
<dbReference type="CDD" id="cd17535">
    <property type="entry name" value="REC_NarL-like"/>
    <property type="match status" value="1"/>
</dbReference>
<evidence type="ECO:0000256" key="6">
    <source>
        <dbReference type="SAM" id="MobiDB-lite"/>
    </source>
</evidence>
<dbReference type="PRINTS" id="PR00038">
    <property type="entry name" value="HTHLUXR"/>
</dbReference>
<keyword evidence="2" id="KW-0805">Transcription regulation</keyword>
<dbReference type="Pfam" id="PF00072">
    <property type="entry name" value="Response_reg"/>
    <property type="match status" value="1"/>
</dbReference>
<dbReference type="PANTHER" id="PTHR43214:SF24">
    <property type="entry name" value="TRANSCRIPTIONAL REGULATORY PROTEIN NARL-RELATED"/>
    <property type="match status" value="1"/>
</dbReference>
<dbReference type="Gene3D" id="3.40.50.2300">
    <property type="match status" value="1"/>
</dbReference>
<dbReference type="InterPro" id="IPR016032">
    <property type="entry name" value="Sig_transdc_resp-reg_C-effctor"/>
</dbReference>
<reference evidence="9 10" key="1">
    <citation type="submission" date="2021-01" db="EMBL/GenBank/DDBJ databases">
        <title>Whole genome shotgun sequence of Actinoplanes couchii NBRC 106145.</title>
        <authorList>
            <person name="Komaki H."/>
            <person name="Tamura T."/>
        </authorList>
    </citation>
    <scope>NUCLEOTIDE SEQUENCE [LARGE SCALE GENOMIC DNA]</scope>
    <source>
        <strain evidence="9 10">NBRC 106145</strain>
    </source>
</reference>
<feature type="region of interest" description="Disordered" evidence="6">
    <location>
        <begin position="148"/>
        <end position="247"/>
    </location>
</feature>
<dbReference type="PROSITE" id="PS50110">
    <property type="entry name" value="RESPONSE_REGULATORY"/>
    <property type="match status" value="1"/>
</dbReference>
<dbReference type="InterPro" id="IPR000792">
    <property type="entry name" value="Tscrpt_reg_LuxR_C"/>
</dbReference>
<protein>
    <recommendedName>
        <fullName evidence="11">Two component transcriptional regulator, LuxR family</fullName>
    </recommendedName>
</protein>
<keyword evidence="1 5" id="KW-0597">Phosphoprotein</keyword>
<dbReference type="SUPFAM" id="SSF52172">
    <property type="entry name" value="CheY-like"/>
    <property type="match status" value="1"/>
</dbReference>
<dbReference type="SUPFAM" id="SSF46894">
    <property type="entry name" value="C-terminal effector domain of the bipartite response regulators"/>
    <property type="match status" value="1"/>
</dbReference>
<feature type="compositionally biased region" description="Gly residues" evidence="6">
    <location>
        <begin position="150"/>
        <end position="166"/>
    </location>
</feature>
<organism evidence="9 10">
    <name type="scientific">Actinoplanes couchii</name>
    <dbReference type="NCBI Taxonomy" id="403638"/>
    <lineage>
        <taxon>Bacteria</taxon>
        <taxon>Bacillati</taxon>
        <taxon>Actinomycetota</taxon>
        <taxon>Actinomycetes</taxon>
        <taxon>Micromonosporales</taxon>
        <taxon>Micromonosporaceae</taxon>
        <taxon>Actinoplanes</taxon>
    </lineage>
</organism>
<feature type="compositionally biased region" description="Gly residues" evidence="6">
    <location>
        <begin position="174"/>
        <end position="238"/>
    </location>
</feature>
<dbReference type="EMBL" id="BOMG01000007">
    <property type="protein sequence ID" value="GID51997.1"/>
    <property type="molecule type" value="Genomic_DNA"/>
</dbReference>
<keyword evidence="3" id="KW-0238">DNA-binding</keyword>
<dbReference type="PROSITE" id="PS50043">
    <property type="entry name" value="HTH_LUXR_2"/>
    <property type="match status" value="1"/>
</dbReference>
<dbReference type="RefSeq" id="WP_239144845.1">
    <property type="nucleotide sequence ID" value="NZ_BAAAQE010000090.1"/>
</dbReference>
<name>A0ABQ3X0F0_9ACTN</name>
<dbReference type="InterPro" id="IPR039420">
    <property type="entry name" value="WalR-like"/>
</dbReference>
<dbReference type="SMART" id="SM00448">
    <property type="entry name" value="REC"/>
    <property type="match status" value="1"/>
</dbReference>
<dbReference type="InterPro" id="IPR058245">
    <property type="entry name" value="NreC/VraR/RcsB-like_REC"/>
</dbReference>
<comment type="caution">
    <text evidence="9">The sequence shown here is derived from an EMBL/GenBank/DDBJ whole genome shotgun (WGS) entry which is preliminary data.</text>
</comment>
<dbReference type="PANTHER" id="PTHR43214">
    <property type="entry name" value="TWO-COMPONENT RESPONSE REGULATOR"/>
    <property type="match status" value="1"/>
</dbReference>
<dbReference type="Pfam" id="PF00196">
    <property type="entry name" value="GerE"/>
    <property type="match status" value="1"/>
</dbReference>
<gene>
    <name evidence="9" type="ORF">Aco03nite_004010</name>
</gene>
<evidence type="ECO:0000313" key="10">
    <source>
        <dbReference type="Proteomes" id="UP000612282"/>
    </source>
</evidence>
<feature type="domain" description="Response regulatory" evidence="8">
    <location>
        <begin position="6"/>
        <end position="122"/>
    </location>
</feature>
<keyword evidence="10" id="KW-1185">Reference proteome</keyword>
<dbReference type="Gene3D" id="1.10.10.10">
    <property type="entry name" value="Winged helix-like DNA-binding domain superfamily/Winged helix DNA-binding domain"/>
    <property type="match status" value="1"/>
</dbReference>
<dbReference type="InterPro" id="IPR011006">
    <property type="entry name" value="CheY-like_superfamily"/>
</dbReference>
<dbReference type="PROSITE" id="PS00622">
    <property type="entry name" value="HTH_LUXR_1"/>
    <property type="match status" value="1"/>
</dbReference>
<feature type="domain" description="HTH luxR-type" evidence="7">
    <location>
        <begin position="248"/>
        <end position="313"/>
    </location>
</feature>
<dbReference type="CDD" id="cd06170">
    <property type="entry name" value="LuxR_C_like"/>
    <property type="match status" value="1"/>
</dbReference>
<evidence type="ECO:0000259" key="7">
    <source>
        <dbReference type="PROSITE" id="PS50043"/>
    </source>
</evidence>
<keyword evidence="4" id="KW-0804">Transcription</keyword>
<sequence>MTETVRVLIADDDPLVRMGLSLVLGADPAIVIVGEAGDGGEAVAMTRELKPDVVLMDVRMPRTDGLAATEELRRDGPSPVIIVLTTFDTDANLIRALRLGANGFLLKDIAPTEIISAVRRGAAGESILAPSLVPRLIDFAVGRAGENAVGSGGESGGGVSGRGASGAGKSRPGESGGGGSGNGESGGGDSGNGESGGGDSGNGERGGGGNGNGESGGGGSRGGVGGGRGGGGAAGGGRSEVEDSRERALRTLGRLSGREREVAEAVATGASNAEIGSVLHMSVPTVKAYVSRVLDKLGCTNRVQVAVLVHESGHRRA</sequence>
<evidence type="ECO:0000313" key="9">
    <source>
        <dbReference type="EMBL" id="GID51997.1"/>
    </source>
</evidence>